<feature type="coiled-coil region" evidence="7">
    <location>
        <begin position="371"/>
        <end position="479"/>
    </location>
</feature>
<evidence type="ECO:0000256" key="5">
    <source>
        <dbReference type="ARBA" id="ARBA00023242"/>
    </source>
</evidence>
<dbReference type="AlphaFoldDB" id="A0A974HWJ1"/>
<dbReference type="InterPro" id="IPR012852">
    <property type="entry name" value="CALCOCO1-like"/>
</dbReference>
<evidence type="ECO:0000259" key="10">
    <source>
        <dbReference type="Pfam" id="PF17751"/>
    </source>
</evidence>
<dbReference type="SUPFAM" id="SSF57997">
    <property type="entry name" value="Tropomyosin"/>
    <property type="match status" value="1"/>
</dbReference>
<evidence type="ECO:0000313" key="12">
    <source>
        <dbReference type="Proteomes" id="UP000694892"/>
    </source>
</evidence>
<feature type="region of interest" description="Disordered" evidence="8">
    <location>
        <begin position="480"/>
        <end position="517"/>
    </location>
</feature>
<dbReference type="GO" id="GO:0045944">
    <property type="term" value="P:positive regulation of transcription by RNA polymerase II"/>
    <property type="evidence" value="ECO:0007669"/>
    <property type="project" value="TreeGrafter"/>
</dbReference>
<evidence type="ECO:0000259" key="9">
    <source>
        <dbReference type="Pfam" id="PF07888"/>
    </source>
</evidence>
<evidence type="ECO:0000256" key="3">
    <source>
        <dbReference type="ARBA" id="ARBA00022490"/>
    </source>
</evidence>
<evidence type="ECO:0000256" key="6">
    <source>
        <dbReference type="ARBA" id="ARBA00037963"/>
    </source>
</evidence>
<evidence type="ECO:0000256" key="4">
    <source>
        <dbReference type="ARBA" id="ARBA00023054"/>
    </source>
</evidence>
<evidence type="ECO:0000313" key="11">
    <source>
        <dbReference type="EMBL" id="OCT92974.1"/>
    </source>
</evidence>
<feature type="coiled-coil region" evidence="7">
    <location>
        <begin position="157"/>
        <end position="184"/>
    </location>
</feature>
<dbReference type="Pfam" id="PF07888">
    <property type="entry name" value="CALCOCO1"/>
    <property type="match status" value="2"/>
</dbReference>
<feature type="domain" description="Calcium binding and coiled-coil" evidence="9">
    <location>
        <begin position="133"/>
        <end position="263"/>
    </location>
</feature>
<dbReference type="PANTHER" id="PTHR31915">
    <property type="entry name" value="SKICH DOMAIN-CONTAINING PROTEIN"/>
    <property type="match status" value="1"/>
</dbReference>
<evidence type="ECO:0000256" key="7">
    <source>
        <dbReference type="SAM" id="Coils"/>
    </source>
</evidence>
<dbReference type="Gene3D" id="2.60.40.2840">
    <property type="match status" value="1"/>
</dbReference>
<dbReference type="Proteomes" id="UP000694892">
    <property type="component" value="Chromosome 2S"/>
</dbReference>
<evidence type="ECO:0000256" key="1">
    <source>
        <dbReference type="ARBA" id="ARBA00004123"/>
    </source>
</evidence>
<feature type="domain" description="Calcium binding and coiled-coil" evidence="9">
    <location>
        <begin position="288"/>
        <end position="549"/>
    </location>
</feature>
<dbReference type="InterPro" id="IPR051002">
    <property type="entry name" value="UBA_autophagy_assoc_protein"/>
</dbReference>
<dbReference type="InterPro" id="IPR041611">
    <property type="entry name" value="SKICH"/>
</dbReference>
<dbReference type="GO" id="GO:0005737">
    <property type="term" value="C:cytoplasm"/>
    <property type="evidence" value="ECO:0007669"/>
    <property type="project" value="UniProtKB-SubCell"/>
</dbReference>
<evidence type="ECO:0008006" key="13">
    <source>
        <dbReference type="Google" id="ProtNLM"/>
    </source>
</evidence>
<sequence length="564" mass="64660">MELILYVCKKVNIMENISQPQLPMGVSFLNVAHTYVPNTKVECHYTIPFGMKSSTRDWIGIFKVNTSSIRDYETFVWAVPPENAGERSISHCSVQFQAYYLPHPGEQQYHFHYVDQCGSVRGCSEAFVFGEPQPMEEMVTLEDEDSCLDMLLIVPKATFLQNQLEMAQKERNDLMRARLALEEEVISKEKRICYLEAALDISEKTCFSLKEQCEDLVTREQIAKGERNLLNCQEAELRERILQLESEIQSMNKKMQENDRVLEGTVAIKFSLETEKGELKQRLGETTVEIERYQLQVDSLREKLRSSQDMLSSSQQKALLMGEELASMSSIRDCTISDLHKSRLETADLAIKVSDLSVKFKEGMGQWWQEKTALNHSMEAKRDQIVNLKAEKLSLDNSLQEERSQRQALQCKLNQETDARQVQLSENRRELSELKSALKVAQMEKEQLIEERQEIHQYVRRLEERLDKLADEKWKEDKMLMEDKTDSSPPTLSVDLSDSDDESPGDEGVSQQLGPCSLDEQDLSLNLPVFPCEPQKVVINQPAPIACQLQPLPEDNPDSVSDTC</sequence>
<evidence type="ECO:0000256" key="8">
    <source>
        <dbReference type="SAM" id="MobiDB-lite"/>
    </source>
</evidence>
<feature type="coiled-coil region" evidence="7">
    <location>
        <begin position="227"/>
        <end position="317"/>
    </location>
</feature>
<comment type="similarity">
    <text evidence="6">Belongs to the CALCOCO family.</text>
</comment>
<reference evidence="12" key="1">
    <citation type="journal article" date="2016" name="Nature">
        <title>Genome evolution in the allotetraploid frog Xenopus laevis.</title>
        <authorList>
            <person name="Session A.M."/>
            <person name="Uno Y."/>
            <person name="Kwon T."/>
            <person name="Chapman J.A."/>
            <person name="Toyoda A."/>
            <person name="Takahashi S."/>
            <person name="Fukui A."/>
            <person name="Hikosaka A."/>
            <person name="Suzuki A."/>
            <person name="Kondo M."/>
            <person name="van Heeringen S.J."/>
            <person name="Quigley I."/>
            <person name="Heinz S."/>
            <person name="Ogino H."/>
            <person name="Ochi H."/>
            <person name="Hellsten U."/>
            <person name="Lyons J.B."/>
            <person name="Simakov O."/>
            <person name="Putnam N."/>
            <person name="Stites J."/>
            <person name="Kuroki Y."/>
            <person name="Tanaka T."/>
            <person name="Michiue T."/>
            <person name="Watanabe M."/>
            <person name="Bogdanovic O."/>
            <person name="Lister R."/>
            <person name="Georgiou G."/>
            <person name="Paranjpe S.S."/>
            <person name="van Kruijsbergen I."/>
            <person name="Shu S."/>
            <person name="Carlson J."/>
            <person name="Kinoshita T."/>
            <person name="Ohta Y."/>
            <person name="Mawaribuchi S."/>
            <person name="Jenkins J."/>
            <person name="Grimwood J."/>
            <person name="Schmutz J."/>
            <person name="Mitros T."/>
            <person name="Mozaffari S.V."/>
            <person name="Suzuki Y."/>
            <person name="Haramoto Y."/>
            <person name="Yamamoto T.S."/>
            <person name="Takagi C."/>
            <person name="Heald R."/>
            <person name="Miller K."/>
            <person name="Haudenschild C."/>
            <person name="Kitzman J."/>
            <person name="Nakayama T."/>
            <person name="Izutsu Y."/>
            <person name="Robert J."/>
            <person name="Fortriede J."/>
            <person name="Burns K."/>
            <person name="Lotay V."/>
            <person name="Karimi K."/>
            <person name="Yasuoka Y."/>
            <person name="Dichmann D.S."/>
            <person name="Flajnik M.F."/>
            <person name="Houston D.W."/>
            <person name="Shendure J."/>
            <person name="DuPasquier L."/>
            <person name="Vize P.D."/>
            <person name="Zorn A.M."/>
            <person name="Ito M."/>
            <person name="Marcotte E.M."/>
            <person name="Wallingford J.B."/>
            <person name="Ito Y."/>
            <person name="Asashima M."/>
            <person name="Ueno N."/>
            <person name="Matsuda Y."/>
            <person name="Veenstra G.J."/>
            <person name="Fujiyama A."/>
            <person name="Harland R.M."/>
            <person name="Taira M."/>
            <person name="Rokhsar D.S."/>
        </authorList>
    </citation>
    <scope>NUCLEOTIDE SEQUENCE [LARGE SCALE GENOMIC DNA]</scope>
    <source>
        <strain evidence="12">J</strain>
    </source>
</reference>
<protein>
    <recommendedName>
        <fullName evidence="13">Calcium-binding and coiled-coil domain-containing protein 1</fullName>
    </recommendedName>
</protein>
<proteinExistence type="inferred from homology"/>
<dbReference type="GO" id="GO:0005634">
    <property type="term" value="C:nucleus"/>
    <property type="evidence" value="ECO:0007669"/>
    <property type="project" value="UniProtKB-SubCell"/>
</dbReference>
<feature type="compositionally biased region" description="Low complexity" evidence="8">
    <location>
        <begin position="487"/>
        <end position="496"/>
    </location>
</feature>
<feature type="domain" description="SKICH" evidence="10">
    <location>
        <begin position="26"/>
        <end position="128"/>
    </location>
</feature>
<name>A0A974HWJ1_XENLA</name>
<comment type="subcellular location">
    <subcellularLocation>
        <location evidence="2">Cytoplasm</location>
    </subcellularLocation>
    <subcellularLocation>
        <location evidence="1">Nucleus</location>
    </subcellularLocation>
</comment>
<accession>A0A974HWJ1</accession>
<organism evidence="11 12">
    <name type="scientific">Xenopus laevis</name>
    <name type="common">African clawed frog</name>
    <dbReference type="NCBI Taxonomy" id="8355"/>
    <lineage>
        <taxon>Eukaryota</taxon>
        <taxon>Metazoa</taxon>
        <taxon>Chordata</taxon>
        <taxon>Craniata</taxon>
        <taxon>Vertebrata</taxon>
        <taxon>Euteleostomi</taxon>
        <taxon>Amphibia</taxon>
        <taxon>Batrachia</taxon>
        <taxon>Anura</taxon>
        <taxon>Pipoidea</taxon>
        <taxon>Pipidae</taxon>
        <taxon>Xenopodinae</taxon>
        <taxon>Xenopus</taxon>
        <taxon>Xenopus</taxon>
    </lineage>
</organism>
<keyword evidence="4 7" id="KW-0175">Coiled coil</keyword>
<keyword evidence="3" id="KW-0963">Cytoplasm</keyword>
<dbReference type="PANTHER" id="PTHR31915:SF5">
    <property type="entry name" value="CALCIUM-BINDING AND COILED-COIL DOMAIN-CONTAINING PROTEIN 1"/>
    <property type="match status" value="1"/>
</dbReference>
<keyword evidence="5" id="KW-0539">Nucleus</keyword>
<evidence type="ECO:0000256" key="2">
    <source>
        <dbReference type="ARBA" id="ARBA00004496"/>
    </source>
</evidence>
<dbReference type="EMBL" id="CM004469">
    <property type="protein sequence ID" value="OCT92974.1"/>
    <property type="molecule type" value="Genomic_DNA"/>
</dbReference>
<dbReference type="GO" id="GO:0003713">
    <property type="term" value="F:transcription coactivator activity"/>
    <property type="evidence" value="ECO:0007669"/>
    <property type="project" value="TreeGrafter"/>
</dbReference>
<gene>
    <name evidence="11" type="ORF">XELAEV_18016039mg</name>
</gene>
<dbReference type="Pfam" id="PF17751">
    <property type="entry name" value="SKICH"/>
    <property type="match status" value="1"/>
</dbReference>